<evidence type="ECO:0000313" key="2">
    <source>
        <dbReference type="Proteomes" id="UP000664859"/>
    </source>
</evidence>
<name>A0A835YYB9_9STRA</name>
<reference evidence="1" key="1">
    <citation type="submission" date="2021-02" db="EMBL/GenBank/DDBJ databases">
        <title>First Annotated Genome of the Yellow-green Alga Tribonema minus.</title>
        <authorList>
            <person name="Mahan K.M."/>
        </authorList>
    </citation>
    <scope>NUCLEOTIDE SEQUENCE</scope>
    <source>
        <strain evidence="1">UTEX B ZZ1240</strain>
    </source>
</reference>
<dbReference type="OrthoDB" id="10487278at2759"/>
<sequence length="780" mass="88272">MIGGTYQADAERLQDDFIDAYIRDHPFPEQYKRDFILRTSDVFTKQYEVSVTAHVVKSFTSRIQDHLMCYLERLAWSRRRDEHFAYVIKTGAKLLQRAAAVQDDAAAAAMVEAFLVRPRGSDGQQQLHEDWWAAMGSGLTYIRNRLQPFRVAPPEGFRGAQVEDGADEDEDRVDEMGTFFKNIYRDKPRVLHTEAAFRSEDEQYRVAKELLWTSINNDQPYLAKVMTKAEAQKQLPAFRTIEPPAWVMENGDGDLTQEQKVQWCGLQRRVSDIRTALLEARRTPGTMFPPKRFTLLPVAELQPMMLPLDDRIDFLSDARGTRAEWRALQQEGIRSRQVRKDWKARLTGDMTERGWWLCMLNLHDKVGVRVPRGAERSGEARMKPLGRKGKLAWGGIRCLWGQKWTIEGDLSEYGHKAPPWFVNNITTDGLQVNVTLATKRVTAVIPGVAELIEKGYASIKDVYKADTHTRGLFGSAEKMSDQVISALNKKDRRCFIEAVGVDSGQKLLYTAAAARVSSDTSPEDFKKIQPAFRSASDHKFLSLSKAWRKFEGERRRDNTGYSDAISQLSSVSMRTPGGAAAYTNMLHSHFIVMADEKLSWERRRKSFDAKRAKMREISRMAVQIAGRSAEAAALRKIGPEPEEREALLTRMRDNLAGDRRTWTRVVFFGNAQFGHGSRGPLPRKALIRAIALLVPVVLMDEFRTSKACCGCGKNLVQVNGSRVFRCISCTPEGDNLDCSVRFIDRDINASVNIAICGINMLLGRTRPPHLCRGVGEEEDA</sequence>
<dbReference type="EMBL" id="JAFCMP010000179">
    <property type="protein sequence ID" value="KAG5184022.1"/>
    <property type="molecule type" value="Genomic_DNA"/>
</dbReference>
<proteinExistence type="predicted"/>
<protein>
    <recommendedName>
        <fullName evidence="3">Transposase</fullName>
    </recommendedName>
</protein>
<keyword evidence="2" id="KW-1185">Reference proteome</keyword>
<comment type="caution">
    <text evidence="1">The sequence shown here is derived from an EMBL/GenBank/DDBJ whole genome shotgun (WGS) entry which is preliminary data.</text>
</comment>
<organism evidence="1 2">
    <name type="scientific">Tribonema minus</name>
    <dbReference type="NCBI Taxonomy" id="303371"/>
    <lineage>
        <taxon>Eukaryota</taxon>
        <taxon>Sar</taxon>
        <taxon>Stramenopiles</taxon>
        <taxon>Ochrophyta</taxon>
        <taxon>PX clade</taxon>
        <taxon>Xanthophyceae</taxon>
        <taxon>Tribonematales</taxon>
        <taxon>Tribonemataceae</taxon>
        <taxon>Tribonema</taxon>
    </lineage>
</organism>
<accession>A0A835YYB9</accession>
<dbReference type="Proteomes" id="UP000664859">
    <property type="component" value="Unassembled WGS sequence"/>
</dbReference>
<evidence type="ECO:0008006" key="3">
    <source>
        <dbReference type="Google" id="ProtNLM"/>
    </source>
</evidence>
<dbReference type="AlphaFoldDB" id="A0A835YYB9"/>
<gene>
    <name evidence="1" type="ORF">JKP88DRAFT_163648</name>
</gene>
<evidence type="ECO:0000313" key="1">
    <source>
        <dbReference type="EMBL" id="KAG5184022.1"/>
    </source>
</evidence>